<name>A0A059FSX6_9PROT</name>
<dbReference type="EMBL" id="ARYK01000002">
    <property type="protein sequence ID" value="KCZ93523.1"/>
    <property type="molecule type" value="Genomic_DNA"/>
</dbReference>
<evidence type="ECO:0000313" key="1">
    <source>
        <dbReference type="EMBL" id="KCZ93523.1"/>
    </source>
</evidence>
<dbReference type="Proteomes" id="UP000025171">
    <property type="component" value="Unassembled WGS sequence"/>
</dbReference>
<comment type="caution">
    <text evidence="1">The sequence shown here is derived from an EMBL/GenBank/DDBJ whole genome shotgun (WGS) entry which is preliminary data.</text>
</comment>
<reference evidence="1 2" key="1">
    <citation type="journal article" date="2014" name="Antonie Van Leeuwenhoek">
        <title>Hyphomonas beringensis sp. nov. and Hyphomonas chukchiensis sp. nov., isolated from surface seawater of the Bering Sea and Chukchi Sea.</title>
        <authorList>
            <person name="Li C."/>
            <person name="Lai Q."/>
            <person name="Li G."/>
            <person name="Dong C."/>
            <person name="Wang J."/>
            <person name="Liao Y."/>
            <person name="Shao Z."/>
        </authorList>
    </citation>
    <scope>NUCLEOTIDE SEQUENCE [LARGE SCALE GENOMIC DNA]</scope>
    <source>
        <strain evidence="1 2">MHS-2</strain>
    </source>
</reference>
<gene>
    <name evidence="1" type="ORF">HJO_06700</name>
</gene>
<keyword evidence="2" id="KW-1185">Reference proteome</keyword>
<proteinExistence type="predicted"/>
<organism evidence="1 2">
    <name type="scientific">Hyphomonas johnsonii MHS-2</name>
    <dbReference type="NCBI Taxonomy" id="1280950"/>
    <lineage>
        <taxon>Bacteria</taxon>
        <taxon>Pseudomonadati</taxon>
        <taxon>Pseudomonadota</taxon>
        <taxon>Alphaproteobacteria</taxon>
        <taxon>Hyphomonadales</taxon>
        <taxon>Hyphomonadaceae</taxon>
        <taxon>Hyphomonas</taxon>
    </lineage>
</organism>
<evidence type="ECO:0000313" key="2">
    <source>
        <dbReference type="Proteomes" id="UP000025171"/>
    </source>
</evidence>
<dbReference type="AlphaFoldDB" id="A0A059FSX6"/>
<accession>A0A059FSX6</accession>
<protein>
    <submittedName>
        <fullName evidence="1">Uncharacterized protein</fullName>
    </submittedName>
</protein>
<sequence length="187" mass="21304">MIWTLAIGDQSMANVQPIALSDYHPRIQALETRNWARGLVPKDITHFLTVTLKNPDSKSDPEKWNVSSSPQRRELISHILFRFDKRLYGKSHINREASKKFQFFMLEENRDKCGHPTFAHIHGAFAFGASELVKLADKWPTIETDIIQLVLDEGLEPNVCWQTADDGIAKYITKNAEACVETIAIRA</sequence>